<feature type="compositionally biased region" description="Acidic residues" evidence="1">
    <location>
        <begin position="483"/>
        <end position="528"/>
    </location>
</feature>
<keyword evidence="2" id="KW-0812">Transmembrane</keyword>
<dbReference type="Proteomes" id="UP000078512">
    <property type="component" value="Unassembled WGS sequence"/>
</dbReference>
<organism evidence="3 4">
    <name type="scientific">Linnemannia elongata AG-77</name>
    <dbReference type="NCBI Taxonomy" id="1314771"/>
    <lineage>
        <taxon>Eukaryota</taxon>
        <taxon>Fungi</taxon>
        <taxon>Fungi incertae sedis</taxon>
        <taxon>Mucoromycota</taxon>
        <taxon>Mortierellomycotina</taxon>
        <taxon>Mortierellomycetes</taxon>
        <taxon>Mortierellales</taxon>
        <taxon>Mortierellaceae</taxon>
        <taxon>Linnemannia</taxon>
    </lineage>
</organism>
<evidence type="ECO:0000256" key="2">
    <source>
        <dbReference type="SAM" id="Phobius"/>
    </source>
</evidence>
<dbReference type="EMBL" id="KV442098">
    <property type="protein sequence ID" value="OAQ24240.1"/>
    <property type="molecule type" value="Genomic_DNA"/>
</dbReference>
<gene>
    <name evidence="3" type="ORF">K457DRAFT_24292</name>
</gene>
<feature type="region of interest" description="Disordered" evidence="1">
    <location>
        <begin position="412"/>
        <end position="438"/>
    </location>
</feature>
<keyword evidence="2" id="KW-1133">Transmembrane helix</keyword>
<evidence type="ECO:0000313" key="4">
    <source>
        <dbReference type="Proteomes" id="UP000078512"/>
    </source>
</evidence>
<accession>A0A197JGI1</accession>
<dbReference type="OrthoDB" id="2449858at2759"/>
<evidence type="ECO:0000313" key="3">
    <source>
        <dbReference type="EMBL" id="OAQ24240.1"/>
    </source>
</evidence>
<feature type="transmembrane region" description="Helical" evidence="2">
    <location>
        <begin position="48"/>
        <end position="73"/>
    </location>
</feature>
<feature type="region of interest" description="Disordered" evidence="1">
    <location>
        <begin position="338"/>
        <end position="360"/>
    </location>
</feature>
<keyword evidence="2" id="KW-0472">Membrane</keyword>
<evidence type="ECO:0000256" key="1">
    <source>
        <dbReference type="SAM" id="MobiDB-lite"/>
    </source>
</evidence>
<sequence length="557" mass="61510">MKANHETLRRIQWWANLLDGVCDANIDGRAVDGKGWHKMSVWKSLARIGLAFFLGLIPGIGLLICATISYFKVYRPLRDRFMFDDSDRVTLQRYARQCFVTDLLIGILFPVAPFLRLAFCANLRMVDSARIRVVRHDEKCAKAFFESWLGSTAAAVEENATLMATGSSGLLQQRLTYRMTTKTIKKKPQETLQRLVIPAPPLPAKSIMPRAVTVMNLTTYPSLSPIPELPEAAEAEVATQAPPILIPGQEQQRQQPTTATEWHCLVGIDNEAMVEYSTATVIDAPRTDEVYAVPLLPLGIQPRRSHITEAVYQTYEMTSSTAEYCFTPPEAHDVEDVAEDEGKGIKDGSPPTSPKEKPLTTYTLPLPWPIPKCKQHHIPPQYYYPKQGHLSDDYWRLSCPLLTGLGAISGSGATTRSGSRQGGSDSSSPNSSADSSLRNSADLKAKALARGCVSMSSALPVMRWRNRDVEYGGTLVGGGFVMDETDFETDEDEDIDKEEGEELEDSDSDEMYEYGDYEDDEEDDEEGETQTQWSNLSSSGDSGFGHGGFSDSNSSSG</sequence>
<reference evidence="3 4" key="1">
    <citation type="submission" date="2016-05" db="EMBL/GenBank/DDBJ databases">
        <title>Genome sequencing reveals origins of a unique bacterial endosymbiosis in the earliest lineages of terrestrial Fungi.</title>
        <authorList>
            <consortium name="DOE Joint Genome Institute"/>
            <person name="Uehling J."/>
            <person name="Gryganskyi A."/>
            <person name="Hameed K."/>
            <person name="Tschaplinski T."/>
            <person name="Misztal P."/>
            <person name="Wu S."/>
            <person name="Desiro A."/>
            <person name="Vande Pol N."/>
            <person name="Du Z.-Y."/>
            <person name="Zienkiewicz A."/>
            <person name="Zienkiewicz K."/>
            <person name="Morin E."/>
            <person name="Tisserant E."/>
            <person name="Splivallo R."/>
            <person name="Hainaut M."/>
            <person name="Henrissat B."/>
            <person name="Ohm R."/>
            <person name="Kuo A."/>
            <person name="Yan J."/>
            <person name="Lipzen A."/>
            <person name="Nolan M."/>
            <person name="Labutti K."/>
            <person name="Barry K."/>
            <person name="Goldstein A."/>
            <person name="Labbe J."/>
            <person name="Schadt C."/>
            <person name="Tuskan G."/>
            <person name="Grigoriev I."/>
            <person name="Martin F."/>
            <person name="Vilgalys R."/>
            <person name="Bonito G."/>
        </authorList>
    </citation>
    <scope>NUCLEOTIDE SEQUENCE [LARGE SCALE GENOMIC DNA]</scope>
    <source>
        <strain evidence="3 4">AG-77</strain>
    </source>
</reference>
<keyword evidence="4" id="KW-1185">Reference proteome</keyword>
<name>A0A197JGI1_9FUNG</name>
<dbReference type="AlphaFoldDB" id="A0A197JGI1"/>
<proteinExistence type="predicted"/>
<feature type="region of interest" description="Disordered" evidence="1">
    <location>
        <begin position="475"/>
        <end position="557"/>
    </location>
</feature>
<protein>
    <submittedName>
        <fullName evidence="3">Uncharacterized protein</fullName>
    </submittedName>
</protein>